<accession>N1QJQ7</accession>
<keyword evidence="4 5" id="KW-0472">Membrane</keyword>
<organism evidence="8 9">
    <name type="scientific">Sphaerulina musiva (strain SO2202)</name>
    <name type="common">Poplar stem canker fungus</name>
    <name type="synonym">Septoria musiva</name>
    <dbReference type="NCBI Taxonomy" id="692275"/>
    <lineage>
        <taxon>Eukaryota</taxon>
        <taxon>Fungi</taxon>
        <taxon>Dikarya</taxon>
        <taxon>Ascomycota</taxon>
        <taxon>Pezizomycotina</taxon>
        <taxon>Dothideomycetes</taxon>
        <taxon>Dothideomycetidae</taxon>
        <taxon>Mycosphaerellales</taxon>
        <taxon>Mycosphaerellaceae</taxon>
        <taxon>Sphaerulina</taxon>
    </lineage>
</organism>
<dbReference type="RefSeq" id="XP_016764638.1">
    <property type="nucleotide sequence ID" value="XM_016909381.1"/>
</dbReference>
<evidence type="ECO:0000256" key="5">
    <source>
        <dbReference type="PROSITE-ProRule" id="PRU00205"/>
    </source>
</evidence>
<dbReference type="Proteomes" id="UP000016931">
    <property type="component" value="Unassembled WGS sequence"/>
</dbReference>
<dbReference type="OMA" id="HANNHTD"/>
<dbReference type="AlphaFoldDB" id="N1QJQ7"/>
<feature type="transmembrane region" description="Helical" evidence="6">
    <location>
        <begin position="74"/>
        <end position="94"/>
    </location>
</feature>
<keyword evidence="9" id="KW-1185">Reference proteome</keyword>
<evidence type="ECO:0000313" key="8">
    <source>
        <dbReference type="EMBL" id="EMF16517.1"/>
    </source>
</evidence>
<dbReference type="PROSITE" id="PS50922">
    <property type="entry name" value="TLC"/>
    <property type="match status" value="1"/>
</dbReference>
<gene>
    <name evidence="8" type="ORF">SEPMUDRAFT_55933</name>
</gene>
<name>N1QJQ7_SPHMS</name>
<evidence type="ECO:0000256" key="1">
    <source>
        <dbReference type="ARBA" id="ARBA00004141"/>
    </source>
</evidence>
<comment type="subcellular location">
    <subcellularLocation>
        <location evidence="1">Membrane</location>
        <topology evidence="1">Multi-pass membrane protein</topology>
    </subcellularLocation>
</comment>
<evidence type="ECO:0000256" key="6">
    <source>
        <dbReference type="SAM" id="Phobius"/>
    </source>
</evidence>
<dbReference type="EMBL" id="KB456260">
    <property type="protein sequence ID" value="EMF16517.1"/>
    <property type="molecule type" value="Genomic_DNA"/>
</dbReference>
<dbReference type="InterPro" id="IPR050846">
    <property type="entry name" value="TLCD"/>
</dbReference>
<dbReference type="Pfam" id="PF03798">
    <property type="entry name" value="TRAM_LAG1_CLN8"/>
    <property type="match status" value="1"/>
</dbReference>
<dbReference type="GO" id="GO:0016020">
    <property type="term" value="C:membrane"/>
    <property type="evidence" value="ECO:0007669"/>
    <property type="project" value="UniProtKB-SubCell"/>
</dbReference>
<feature type="domain" description="TLC" evidence="7">
    <location>
        <begin position="69"/>
        <end position="312"/>
    </location>
</feature>
<dbReference type="STRING" id="692275.N1QJQ7"/>
<dbReference type="GO" id="GO:0005783">
    <property type="term" value="C:endoplasmic reticulum"/>
    <property type="evidence" value="ECO:0007669"/>
    <property type="project" value="TreeGrafter"/>
</dbReference>
<evidence type="ECO:0000256" key="3">
    <source>
        <dbReference type="ARBA" id="ARBA00022989"/>
    </source>
</evidence>
<keyword evidence="2 5" id="KW-0812">Transmembrane</keyword>
<evidence type="ECO:0000259" key="7">
    <source>
        <dbReference type="PROSITE" id="PS50922"/>
    </source>
</evidence>
<dbReference type="OrthoDB" id="3061561at2759"/>
<dbReference type="GeneID" id="27906518"/>
<evidence type="ECO:0000256" key="4">
    <source>
        <dbReference type="ARBA" id="ARBA00023136"/>
    </source>
</evidence>
<feature type="transmembrane region" description="Helical" evidence="6">
    <location>
        <begin position="204"/>
        <end position="224"/>
    </location>
</feature>
<feature type="transmembrane region" description="Helical" evidence="6">
    <location>
        <begin position="279"/>
        <end position="300"/>
    </location>
</feature>
<evidence type="ECO:0000313" key="9">
    <source>
        <dbReference type="Proteomes" id="UP000016931"/>
    </source>
</evidence>
<proteinExistence type="predicted"/>
<dbReference type="HOGENOM" id="CLU_034597_0_1_1"/>
<feature type="transmembrane region" description="Helical" evidence="6">
    <location>
        <begin position="36"/>
        <end position="54"/>
    </location>
</feature>
<feature type="transmembrane region" description="Helical" evidence="6">
    <location>
        <begin position="169"/>
        <end position="192"/>
    </location>
</feature>
<protein>
    <submittedName>
        <fullName evidence="8">DUF887-domain-containing protein</fullName>
    </submittedName>
</protein>
<dbReference type="PANTHER" id="PTHR13439:SF0">
    <property type="entry name" value="TOPOISOMERASE I DAMAGE AFFECTED PROTEIN 4"/>
    <property type="match status" value="1"/>
</dbReference>
<dbReference type="InterPro" id="IPR006634">
    <property type="entry name" value="TLC-dom"/>
</dbReference>
<feature type="transmembrane region" description="Helical" evidence="6">
    <location>
        <begin position="145"/>
        <end position="163"/>
    </location>
</feature>
<dbReference type="SMART" id="SM00724">
    <property type="entry name" value="TLC"/>
    <property type="match status" value="1"/>
</dbReference>
<dbReference type="eggNOG" id="KOG4561">
    <property type="taxonomic scope" value="Eukaryota"/>
</dbReference>
<keyword evidence="3 6" id="KW-1133">Transmembrane helix</keyword>
<dbReference type="GO" id="GO:0055088">
    <property type="term" value="P:lipid homeostasis"/>
    <property type="evidence" value="ECO:0007669"/>
    <property type="project" value="TreeGrafter"/>
</dbReference>
<feature type="transmembrane region" description="Helical" evidence="6">
    <location>
        <begin position="114"/>
        <end position="133"/>
    </location>
</feature>
<reference evidence="8 9" key="1">
    <citation type="journal article" date="2012" name="PLoS Pathog.">
        <title>Diverse lifestyles and strategies of plant pathogenesis encoded in the genomes of eighteen Dothideomycetes fungi.</title>
        <authorList>
            <person name="Ohm R.A."/>
            <person name="Feau N."/>
            <person name="Henrissat B."/>
            <person name="Schoch C.L."/>
            <person name="Horwitz B.A."/>
            <person name="Barry K.W."/>
            <person name="Condon B.J."/>
            <person name="Copeland A.C."/>
            <person name="Dhillon B."/>
            <person name="Glaser F."/>
            <person name="Hesse C.N."/>
            <person name="Kosti I."/>
            <person name="LaButti K."/>
            <person name="Lindquist E.A."/>
            <person name="Lucas S."/>
            <person name="Salamov A.A."/>
            <person name="Bradshaw R.E."/>
            <person name="Ciuffetti L."/>
            <person name="Hamelin R.C."/>
            <person name="Kema G.H.J."/>
            <person name="Lawrence C."/>
            <person name="Scott J.A."/>
            <person name="Spatafora J.W."/>
            <person name="Turgeon B.G."/>
            <person name="de Wit P.J.G.M."/>
            <person name="Zhong S."/>
            <person name="Goodwin S.B."/>
            <person name="Grigoriev I.V."/>
        </authorList>
    </citation>
    <scope>NUCLEOTIDE SEQUENCE [LARGE SCALE GENOMIC DNA]</scope>
    <source>
        <strain evidence="8 9">SO2202</strain>
    </source>
</reference>
<sequence length="330" mass="37203">MRDPFRALAPKPLEALSVPLARALNLPALPLHAHEVLFAITFYAFLAQVVSPAVSRRVVPSRYALMDRRSRISWNVHVVSFVQSCVVNALSLYIICCDEERQSWRGADAWELRIWGYTGLIGLTQSLALGYFLWDLYMCVRHVHIFGWGMVAHAVASSAMFTLGYRPFIHFYCPVFLLHELSTPFLNVHWFCDKLGLTGSIYQAVNGGFLIVTFFACRLVWGAYGSWGVSQDIYRAIFSDSYITSDASSEKIADSLRQVSLMGSVFPATASPQDRRLPLWLGVSYLLSNLILTLLNMFWFSKMIETIRKRFDPPIGTRKAGAAGNGRKDK</sequence>
<dbReference type="PANTHER" id="PTHR13439">
    <property type="entry name" value="CT120 PROTEIN"/>
    <property type="match status" value="1"/>
</dbReference>
<evidence type="ECO:0000256" key="2">
    <source>
        <dbReference type="ARBA" id="ARBA00022692"/>
    </source>
</evidence>